<comment type="caution">
    <text evidence="3">The sequence shown here is derived from an EMBL/GenBank/DDBJ whole genome shotgun (WGS) entry which is preliminary data.</text>
</comment>
<dbReference type="NCBIfam" id="NF037995">
    <property type="entry name" value="TRAP_S1"/>
    <property type="match status" value="1"/>
</dbReference>
<evidence type="ECO:0000313" key="4">
    <source>
        <dbReference type="Proteomes" id="UP000242181"/>
    </source>
</evidence>
<accession>A0A2P7R1V0</accession>
<dbReference type="NCBIfam" id="TIGR00787">
    <property type="entry name" value="dctP"/>
    <property type="match status" value="1"/>
</dbReference>
<dbReference type="GO" id="GO:0030288">
    <property type="term" value="C:outer membrane-bounded periplasmic space"/>
    <property type="evidence" value="ECO:0007669"/>
    <property type="project" value="InterPro"/>
</dbReference>
<name>A0A2P7R1V0_9GAMM</name>
<dbReference type="RefSeq" id="WP_106453072.1">
    <property type="nucleotide sequence ID" value="NZ_PXYH01000008.1"/>
</dbReference>
<dbReference type="AlphaFoldDB" id="A0A2P7R1V0"/>
<keyword evidence="1 2" id="KW-0732">Signal</keyword>
<dbReference type="InterPro" id="IPR018389">
    <property type="entry name" value="DctP_fam"/>
</dbReference>
<dbReference type="InterPro" id="IPR004682">
    <property type="entry name" value="TRAP_DctP"/>
</dbReference>
<protein>
    <recommendedName>
        <fullName evidence="5">ABC transporter substrate-binding protein</fullName>
    </recommendedName>
</protein>
<evidence type="ECO:0008006" key="5">
    <source>
        <dbReference type="Google" id="ProtNLM"/>
    </source>
</evidence>
<dbReference type="InterPro" id="IPR038404">
    <property type="entry name" value="TRAP_DctP_sf"/>
</dbReference>
<reference evidence="3 4" key="1">
    <citation type="submission" date="2018-03" db="EMBL/GenBank/DDBJ databases">
        <title>The draft genome of Zobellella taiwanensis JCM 13381.</title>
        <authorList>
            <person name="Liu L."/>
            <person name="Li L."/>
            <person name="Wang T."/>
            <person name="Zhang X."/>
            <person name="Liang L."/>
        </authorList>
    </citation>
    <scope>NUCLEOTIDE SEQUENCE [LARGE SCALE GENOMIC DNA]</scope>
    <source>
        <strain evidence="3 4">JCM 13381</strain>
    </source>
</reference>
<feature type="signal peptide" evidence="2">
    <location>
        <begin position="1"/>
        <end position="29"/>
    </location>
</feature>
<evidence type="ECO:0000313" key="3">
    <source>
        <dbReference type="EMBL" id="PSJ44191.1"/>
    </source>
</evidence>
<dbReference type="PIRSF" id="PIRSF006470">
    <property type="entry name" value="DctB"/>
    <property type="match status" value="1"/>
</dbReference>
<dbReference type="CDD" id="cd13679">
    <property type="entry name" value="PBP2_TRAP_YiaO_like"/>
    <property type="match status" value="1"/>
</dbReference>
<dbReference type="Gene3D" id="3.40.190.170">
    <property type="entry name" value="Bacterial extracellular solute-binding protein, family 7"/>
    <property type="match status" value="1"/>
</dbReference>
<gene>
    <name evidence="3" type="ORF">C7I36_07320</name>
</gene>
<dbReference type="EMBL" id="PXYH01000008">
    <property type="protein sequence ID" value="PSJ44191.1"/>
    <property type="molecule type" value="Genomic_DNA"/>
</dbReference>
<feature type="chain" id="PRO_5015159470" description="ABC transporter substrate-binding protein" evidence="2">
    <location>
        <begin position="30"/>
        <end position="337"/>
    </location>
</feature>
<evidence type="ECO:0000256" key="2">
    <source>
        <dbReference type="SAM" id="SignalP"/>
    </source>
</evidence>
<organism evidence="3 4">
    <name type="scientific">Zobellella taiwanensis</name>
    <dbReference type="NCBI Taxonomy" id="347535"/>
    <lineage>
        <taxon>Bacteria</taxon>
        <taxon>Pseudomonadati</taxon>
        <taxon>Pseudomonadota</taxon>
        <taxon>Gammaproteobacteria</taxon>
        <taxon>Aeromonadales</taxon>
        <taxon>Aeromonadaceae</taxon>
        <taxon>Zobellella</taxon>
    </lineage>
</organism>
<dbReference type="GO" id="GO:0030246">
    <property type="term" value="F:carbohydrate binding"/>
    <property type="evidence" value="ECO:0007669"/>
    <property type="project" value="TreeGrafter"/>
</dbReference>
<proteinExistence type="predicted"/>
<keyword evidence="4" id="KW-1185">Reference proteome</keyword>
<evidence type="ECO:0000256" key="1">
    <source>
        <dbReference type="ARBA" id="ARBA00022729"/>
    </source>
</evidence>
<dbReference type="Pfam" id="PF03480">
    <property type="entry name" value="DctP"/>
    <property type="match status" value="1"/>
</dbReference>
<sequence>MKTFRSCLKQVLVTTLGATSLLASTDSWADWTLTFAHAHPIEDSQHLAAEVFSKRVAERTGGEIKIRIFPNGQLGNDQAMIAGVRGGTIDIELSGNPYFSGLTGELNVLDLPFLFDDNEQAYRVLDGIVGQELLDKMGKQSIQGLAFWEIGFRNLTNSRRAVESAADIAGLKLRTTPNPAHIAAFKAMGANPIPMPFAELFTSLETRTVDGQENPVSLIRSAKLYEVQNHLSLTAHAYTAAPLIMNKAKFDSLPAEYQQVLKEEALAAAHYQRQLNTERQTADLDYLRQQGVSIVEQPDRDSMRHQVEAPVRAMFIENHGQELLDAVEQAKQMEGAQ</sequence>
<dbReference type="OrthoDB" id="9771186at2"/>
<dbReference type="PANTHER" id="PTHR33376">
    <property type="match status" value="1"/>
</dbReference>
<dbReference type="GO" id="GO:0055085">
    <property type="term" value="P:transmembrane transport"/>
    <property type="evidence" value="ECO:0007669"/>
    <property type="project" value="InterPro"/>
</dbReference>
<dbReference type="PANTHER" id="PTHR33376:SF18">
    <property type="entry name" value="2,3-DIKETO-L-GULONATE-BINDING PERIPLASMIC PROTEIN YIAO"/>
    <property type="match status" value="1"/>
</dbReference>
<dbReference type="Proteomes" id="UP000242181">
    <property type="component" value="Unassembled WGS sequence"/>
</dbReference>